<evidence type="ECO:0000256" key="2">
    <source>
        <dbReference type="ARBA" id="ARBA00022553"/>
    </source>
</evidence>
<dbReference type="Gene3D" id="3.30.70.250">
    <property type="entry name" value="Malonyl-CoA ACP transacylase, ACP-binding"/>
    <property type="match status" value="1"/>
</dbReference>
<dbReference type="InterPro" id="IPR032821">
    <property type="entry name" value="PKS_assoc"/>
</dbReference>
<dbReference type="SMART" id="SM00825">
    <property type="entry name" value="PKS_KS"/>
    <property type="match status" value="1"/>
</dbReference>
<proteinExistence type="predicted"/>
<dbReference type="PROSITE" id="PS00606">
    <property type="entry name" value="KS3_1"/>
    <property type="match status" value="1"/>
</dbReference>
<dbReference type="Gene3D" id="3.30.70.3290">
    <property type="match status" value="1"/>
</dbReference>
<dbReference type="PROSITE" id="PS52004">
    <property type="entry name" value="KS3_2"/>
    <property type="match status" value="1"/>
</dbReference>
<dbReference type="EMBL" id="CP014504">
    <property type="protein sequence ID" value="AMP97961.1"/>
    <property type="molecule type" value="Genomic_DNA"/>
</dbReference>
<dbReference type="SMART" id="SM00827">
    <property type="entry name" value="PKS_AT"/>
    <property type="match status" value="1"/>
</dbReference>
<dbReference type="SUPFAM" id="SSF53901">
    <property type="entry name" value="Thiolase-like"/>
    <property type="match status" value="1"/>
</dbReference>
<dbReference type="InterPro" id="IPR014030">
    <property type="entry name" value="Ketoacyl_synth_N"/>
</dbReference>
<dbReference type="Pfam" id="PF08659">
    <property type="entry name" value="KR"/>
    <property type="match status" value="1"/>
</dbReference>
<dbReference type="InterPro" id="IPR050091">
    <property type="entry name" value="PKS_NRPS_Biosynth_Enz"/>
</dbReference>
<dbReference type="InterPro" id="IPR014031">
    <property type="entry name" value="Ketoacyl_synth_C"/>
</dbReference>
<dbReference type="KEGG" id="pcm:AY601_1030"/>
<dbReference type="OrthoDB" id="9778690at2"/>
<protein>
    <submittedName>
        <fullName evidence="6">Beta-ketoacyl synthase</fullName>
    </submittedName>
</protein>
<feature type="domain" description="Ketosynthase family 3 (KS3)" evidence="5">
    <location>
        <begin position="6"/>
        <end position="428"/>
    </location>
</feature>
<evidence type="ECO:0000313" key="6">
    <source>
        <dbReference type="EMBL" id="AMP97961.1"/>
    </source>
</evidence>
<reference evidence="6 7" key="1">
    <citation type="submission" date="2016-03" db="EMBL/GenBank/DDBJ databases">
        <title>Complete genome sequence of Pedobacter cryoconitis PAMC 27485.</title>
        <authorList>
            <person name="Lee J."/>
            <person name="Kim O.-S."/>
        </authorList>
    </citation>
    <scope>NUCLEOTIDE SEQUENCE [LARGE SCALE GENOMIC DNA]</scope>
    <source>
        <strain evidence="6 7">PAMC 27485</strain>
    </source>
</reference>
<dbReference type="Gene3D" id="3.40.366.10">
    <property type="entry name" value="Malonyl-Coenzyme A Acyl Carrier Protein, domain 2"/>
    <property type="match status" value="1"/>
</dbReference>
<dbReference type="Proteomes" id="UP000071561">
    <property type="component" value="Chromosome"/>
</dbReference>
<dbReference type="SUPFAM" id="SSF47336">
    <property type="entry name" value="ACP-like"/>
    <property type="match status" value="1"/>
</dbReference>
<dbReference type="InterPro" id="IPR016036">
    <property type="entry name" value="Malonyl_transacylase_ACP-bd"/>
</dbReference>
<dbReference type="GO" id="GO:0004315">
    <property type="term" value="F:3-oxoacyl-[acyl-carrier-protein] synthase activity"/>
    <property type="evidence" value="ECO:0007669"/>
    <property type="project" value="InterPro"/>
</dbReference>
<dbReference type="CDD" id="cd00833">
    <property type="entry name" value="PKS"/>
    <property type="match status" value="1"/>
</dbReference>
<dbReference type="SUPFAM" id="SSF51735">
    <property type="entry name" value="NAD(P)-binding Rossmann-fold domains"/>
    <property type="match status" value="1"/>
</dbReference>
<dbReference type="RefSeq" id="WP_068397392.1">
    <property type="nucleotide sequence ID" value="NZ_CP014504.1"/>
</dbReference>
<sequence>MSEYTGLEIAVIGISCKVPTADNHHIFWDQLKKGFEPIDELTIDEIVASGVPRELAENKEYVSKSRRLKNKKNFDYSFFGYNRNEAQLLSPQTRMLHQSIWEAVEDSGIDIKNIDNSSLFVSIIEDFTWQMHVRSLRDKLPIDFYSFNFLSAHHFTPALLSYKFGFTGLPLPIMSACSSSLVAIHEGCKSLLLGESKYSIVAGVNFFNSKEKGYLYKEGVESKDGHCRAFDADSSGTSWGEGIGVVILKKLKDAIRDKDHIYSIIKGSACNNDSNRRIGYAAPSVIGQKECIEKALKFSRVLPETIAYVETHGTGTSLGDPIEVESLTQAYNLGKENRIPIGSLKSNIGHTSYAAGILSFIKATLCLENRQIPPSINFKAPNPNINFEQSPFYVNNEVLDIEKKNSPLRVAVTSLGIGGTNAHIILEQAPIVEPNKLENSFTDILTISAKSEKALRKIALNVSDFIENERVNIHDLAYTYRKSRSGLALRKSFIFKSREDLISMLRNFYKENSNLQTVSLNNKPVVFAFSGHGSDYSQMGVQMYHNSEVFKNFMDLCFSLLEKISDIDYRKAFFNGEEIDQKRLDYTNPLIFSFQYAYAQLLIEMGLKPSYLIGHSFGEYVCACLSGVISPEEALGIVYRRAKLLARLPEGKMISVRIPLAKLEGILKESENVFISAYNSPDSYTVSGLLDNMLLVQGKLKEQDIYFTELASDGPYHTPFTEMIKDEFKSFLDKYTFKKPQIPFTSCASGGMVNENFVIGSEYWLNHMVMPVLFDKCVDTIFSGKDNLTIINIGPGNTISKILKNTDISIQTYDTYNKDTTEYDQMFNFITLLWEKGYQISWEKTFQDRNIISAPVYPFEKVEFIDEIIMNPVLQKEEFQAPEKEYYTYREKWEVHTTDASESKTNQDEEQIIVISDDHHVYEKLSFFGNNAIYICNQDKDNCSIEISENILSVDFSDEKQTSGLFSDLKKNGIVPRTIYYVWFGDKKTEEGLSYGYRSIFHFVRGFDSVFFDRELNITLIGDSLYKVKPDEKTSAIKATAYNALKMINVEFENITANSLDVSELGYLSQDILSLIKKNGKIHFEYAIREKELLTKKFEEIELPSDPYKLSQSNTYLITGGLRGLGFTVAKHIAENWQANLIIIGRGDENTENRKLLEGYGSKVMYLQADLSDFTVLKEKIEFAQQEIGNITGVIHAAGVGDYNGIILRRGTDDSAVFNPKIYGTENLVHVLKDNTLQFFLGYSSRAVSKPFIGQLGYIAANAYLDNCLSNINGITVHWPIVSGVGMINEALKNVPEYRHKSILSRSITVSQMLEILFKSISSGEHLVIASRSRMDVETGYLEITEEEDLDHVTFSQERVFTNKEYLAPETETEIKLVNIIKEVLCVDEVGIKDNMFELGGDSLKAMVILNKIKSEFSLEYSLKKLMDAVDFQQISEEIQTITDNKITLTF</sequence>
<dbReference type="SUPFAM" id="SSF55048">
    <property type="entry name" value="Probable ACP-binding domain of malonyl-CoA ACP transacylase"/>
    <property type="match status" value="1"/>
</dbReference>
<keyword evidence="2" id="KW-0597">Phosphoprotein</keyword>
<dbReference type="InterPro" id="IPR016035">
    <property type="entry name" value="Acyl_Trfase/lysoPLipase"/>
</dbReference>
<keyword evidence="1" id="KW-0596">Phosphopantetheine</keyword>
<evidence type="ECO:0000259" key="5">
    <source>
        <dbReference type="PROSITE" id="PS52004"/>
    </source>
</evidence>
<dbReference type="SMART" id="SM00822">
    <property type="entry name" value="PKS_KR"/>
    <property type="match status" value="1"/>
</dbReference>
<dbReference type="Gene3D" id="3.40.47.10">
    <property type="match status" value="1"/>
</dbReference>
<dbReference type="InterPro" id="IPR009081">
    <property type="entry name" value="PP-bd_ACP"/>
</dbReference>
<dbReference type="PROSITE" id="PS50075">
    <property type="entry name" value="CARRIER"/>
    <property type="match status" value="1"/>
</dbReference>
<accession>A0A127V9W1</accession>
<dbReference type="InterPro" id="IPR036291">
    <property type="entry name" value="NAD(P)-bd_dom_sf"/>
</dbReference>
<dbReference type="Pfam" id="PF00109">
    <property type="entry name" value="ketoacyl-synt"/>
    <property type="match status" value="1"/>
</dbReference>
<dbReference type="SUPFAM" id="SSF52151">
    <property type="entry name" value="FabD/lysophospholipase-like"/>
    <property type="match status" value="1"/>
</dbReference>
<keyword evidence="3" id="KW-0808">Transferase</keyword>
<name>A0A127V9W1_9SPHI</name>
<dbReference type="PANTHER" id="PTHR43775">
    <property type="entry name" value="FATTY ACID SYNTHASE"/>
    <property type="match status" value="1"/>
</dbReference>
<dbReference type="InterPro" id="IPR020841">
    <property type="entry name" value="PKS_Beta-ketoAc_synthase_dom"/>
</dbReference>
<organism evidence="6 7">
    <name type="scientific">Pedobacter cryoconitis</name>
    <dbReference type="NCBI Taxonomy" id="188932"/>
    <lineage>
        <taxon>Bacteria</taxon>
        <taxon>Pseudomonadati</taxon>
        <taxon>Bacteroidota</taxon>
        <taxon>Sphingobacteriia</taxon>
        <taxon>Sphingobacteriales</taxon>
        <taxon>Sphingobacteriaceae</taxon>
        <taxon>Pedobacter</taxon>
    </lineage>
</organism>
<dbReference type="InterPro" id="IPR057326">
    <property type="entry name" value="KR_dom"/>
</dbReference>
<dbReference type="PANTHER" id="PTHR43775:SF51">
    <property type="entry name" value="INACTIVE PHENOLPHTHIOCEROL SYNTHESIS POLYKETIDE SYNTHASE TYPE I PKS1-RELATED"/>
    <property type="match status" value="1"/>
</dbReference>
<dbReference type="Pfam" id="PF00698">
    <property type="entry name" value="Acyl_transf_1"/>
    <property type="match status" value="1"/>
</dbReference>
<dbReference type="InterPro" id="IPR014043">
    <property type="entry name" value="Acyl_transferase_dom"/>
</dbReference>
<feature type="domain" description="Carrier" evidence="4">
    <location>
        <begin position="1368"/>
        <end position="1443"/>
    </location>
</feature>
<evidence type="ECO:0000256" key="1">
    <source>
        <dbReference type="ARBA" id="ARBA00022450"/>
    </source>
</evidence>
<dbReference type="Pfam" id="PF16197">
    <property type="entry name" value="KAsynt_C_assoc"/>
    <property type="match status" value="1"/>
</dbReference>
<evidence type="ECO:0000259" key="4">
    <source>
        <dbReference type="PROSITE" id="PS50075"/>
    </source>
</evidence>
<dbReference type="Gene3D" id="3.40.50.720">
    <property type="entry name" value="NAD(P)-binding Rossmann-like Domain"/>
    <property type="match status" value="1"/>
</dbReference>
<dbReference type="Pfam" id="PF00550">
    <property type="entry name" value="PP-binding"/>
    <property type="match status" value="1"/>
</dbReference>
<dbReference type="Gene3D" id="1.10.1200.10">
    <property type="entry name" value="ACP-like"/>
    <property type="match status" value="1"/>
</dbReference>
<dbReference type="InterPro" id="IPR013968">
    <property type="entry name" value="PKS_KR"/>
</dbReference>
<dbReference type="GO" id="GO:0004312">
    <property type="term" value="F:fatty acid synthase activity"/>
    <property type="evidence" value="ECO:0007669"/>
    <property type="project" value="TreeGrafter"/>
</dbReference>
<gene>
    <name evidence="6" type="ORF">AY601_1030</name>
</gene>
<dbReference type="InterPro" id="IPR001227">
    <property type="entry name" value="Ac_transferase_dom_sf"/>
</dbReference>
<dbReference type="PATRIC" id="fig|188932.3.peg.1062"/>
<evidence type="ECO:0000256" key="3">
    <source>
        <dbReference type="ARBA" id="ARBA00022679"/>
    </source>
</evidence>
<dbReference type="InterPro" id="IPR018201">
    <property type="entry name" value="Ketoacyl_synth_AS"/>
</dbReference>
<evidence type="ECO:0000313" key="7">
    <source>
        <dbReference type="Proteomes" id="UP000071561"/>
    </source>
</evidence>
<dbReference type="InterPro" id="IPR036736">
    <property type="entry name" value="ACP-like_sf"/>
</dbReference>
<keyword evidence="7" id="KW-1185">Reference proteome</keyword>
<dbReference type="Pfam" id="PF02801">
    <property type="entry name" value="Ketoacyl-synt_C"/>
    <property type="match status" value="1"/>
</dbReference>
<dbReference type="GO" id="GO:0006633">
    <property type="term" value="P:fatty acid biosynthetic process"/>
    <property type="evidence" value="ECO:0007669"/>
    <property type="project" value="InterPro"/>
</dbReference>
<dbReference type="InterPro" id="IPR016039">
    <property type="entry name" value="Thiolase-like"/>
</dbReference>